<dbReference type="Gene3D" id="3.90.79.10">
    <property type="entry name" value="Nucleoside Triphosphate Pyrophosphohydrolase"/>
    <property type="match status" value="1"/>
</dbReference>
<dbReference type="EMBL" id="WSSB01000019">
    <property type="protein sequence ID" value="MXR38294.1"/>
    <property type="molecule type" value="Genomic_DNA"/>
</dbReference>
<proteinExistence type="inferred from homology"/>
<feature type="domain" description="Nudix hydrolase" evidence="7">
    <location>
        <begin position="6"/>
        <end position="131"/>
    </location>
</feature>
<evidence type="ECO:0000259" key="7">
    <source>
        <dbReference type="PROSITE" id="PS51462"/>
    </source>
</evidence>
<dbReference type="GO" id="GO:0017110">
    <property type="term" value="F:nucleoside diphosphate phosphatase activity"/>
    <property type="evidence" value="ECO:0007669"/>
    <property type="project" value="InterPro"/>
</dbReference>
<dbReference type="AlphaFoldDB" id="A0A845BSW3"/>
<protein>
    <recommendedName>
        <fullName evidence="4 6">Phosphatase NudJ</fullName>
        <ecNumber evidence="6">3.6.1.-</ecNumber>
    </recommendedName>
</protein>
<evidence type="ECO:0000256" key="6">
    <source>
        <dbReference type="RuleBase" id="RU364043"/>
    </source>
</evidence>
<dbReference type="PROSITE" id="PS51462">
    <property type="entry name" value="NUDIX"/>
    <property type="match status" value="1"/>
</dbReference>
<dbReference type="EC" id="3.6.1.-" evidence="6"/>
<reference evidence="8 9" key="1">
    <citation type="submission" date="2019-12" db="EMBL/GenBank/DDBJ databases">
        <title>Neisseriaceae gen. nov. sp. Genome sequencing and assembly.</title>
        <authorList>
            <person name="Liu Z."/>
            <person name="Li A."/>
        </authorList>
    </citation>
    <scope>NUCLEOTIDE SEQUENCE [LARGE SCALE GENOMIC DNA]</scope>
    <source>
        <strain evidence="8 9">B2N2-7</strain>
    </source>
</reference>
<keyword evidence="5 6" id="KW-0378">Hydrolase</keyword>
<evidence type="ECO:0000256" key="3">
    <source>
        <dbReference type="ARBA" id="ARBA00011245"/>
    </source>
</evidence>
<dbReference type="SUPFAM" id="SSF55811">
    <property type="entry name" value="Nudix"/>
    <property type="match status" value="1"/>
</dbReference>
<dbReference type="InterPro" id="IPR033713">
    <property type="entry name" value="NudJ"/>
</dbReference>
<evidence type="ECO:0000313" key="8">
    <source>
        <dbReference type="EMBL" id="MXR38294.1"/>
    </source>
</evidence>
<dbReference type="InterPro" id="IPR015797">
    <property type="entry name" value="NUDIX_hydrolase-like_dom_sf"/>
</dbReference>
<dbReference type="Pfam" id="PF00293">
    <property type="entry name" value="NUDIX"/>
    <property type="match status" value="1"/>
</dbReference>
<dbReference type="CDD" id="cd03675">
    <property type="entry name" value="NUDIX_Hydrolase"/>
    <property type="match status" value="1"/>
</dbReference>
<dbReference type="GO" id="GO:0017111">
    <property type="term" value="F:ribonucleoside triphosphate phosphatase activity"/>
    <property type="evidence" value="ECO:0007669"/>
    <property type="project" value="InterPro"/>
</dbReference>
<dbReference type="Proteomes" id="UP000467214">
    <property type="component" value="Unassembled WGS sequence"/>
</dbReference>
<organism evidence="8 9">
    <name type="scientific">Craterilacuibacter sinensis</name>
    <dbReference type="NCBI Taxonomy" id="2686017"/>
    <lineage>
        <taxon>Bacteria</taxon>
        <taxon>Pseudomonadati</taxon>
        <taxon>Pseudomonadota</taxon>
        <taxon>Betaproteobacteria</taxon>
        <taxon>Neisseriales</taxon>
        <taxon>Neisseriaceae</taxon>
        <taxon>Craterilacuibacter</taxon>
    </lineage>
</organism>
<dbReference type="PROSITE" id="PS00893">
    <property type="entry name" value="NUDIX_BOX"/>
    <property type="match status" value="1"/>
</dbReference>
<sequence>MTERFKPNTTVAAIIERDGRFLLVEEQTTQGVRYNQPAGHLEAKESLLQAVCREVKEETGYRFTPQGLVGVYLAPGEPTYLRFTFFGTVTATPDDTPLDDGIIAAHWLTLAEITARETQLRSPLVMRCIHDWRQGARYPLALLQTLP</sequence>
<gene>
    <name evidence="6" type="primary">nudJ</name>
    <name evidence="8" type="ORF">GQF02_15080</name>
</gene>
<comment type="subunit">
    <text evidence="3 6">Monomer.</text>
</comment>
<dbReference type="InterPro" id="IPR020084">
    <property type="entry name" value="NUDIX_hydrolase_CS"/>
</dbReference>
<evidence type="ECO:0000256" key="4">
    <source>
        <dbReference type="ARBA" id="ARBA00015552"/>
    </source>
</evidence>
<evidence type="ECO:0000313" key="9">
    <source>
        <dbReference type="Proteomes" id="UP000467214"/>
    </source>
</evidence>
<evidence type="ECO:0000256" key="5">
    <source>
        <dbReference type="ARBA" id="ARBA00022801"/>
    </source>
</evidence>
<evidence type="ECO:0000256" key="1">
    <source>
        <dbReference type="ARBA" id="ARBA00001946"/>
    </source>
</evidence>
<comment type="similarity">
    <text evidence="2 6">Belongs to the Nudix hydrolase family. NudJ subfamily.</text>
</comment>
<dbReference type="PANTHER" id="PTHR43046">
    <property type="entry name" value="GDP-MANNOSE MANNOSYL HYDROLASE"/>
    <property type="match status" value="1"/>
</dbReference>
<comment type="cofactor">
    <cofactor evidence="1 6">
        <name>Mg(2+)</name>
        <dbReference type="ChEBI" id="CHEBI:18420"/>
    </cofactor>
</comment>
<comment type="caution">
    <text evidence="8">The sequence shown here is derived from an EMBL/GenBank/DDBJ whole genome shotgun (WGS) entry which is preliminary data.</text>
</comment>
<name>A0A845BSW3_9NEIS</name>
<accession>A0A845BSW3</accession>
<keyword evidence="9" id="KW-1185">Reference proteome</keyword>
<dbReference type="PANTHER" id="PTHR43046:SF16">
    <property type="entry name" value="ADP-RIBOSE PYROPHOSPHATASE YJHB-RELATED"/>
    <property type="match status" value="1"/>
</dbReference>
<dbReference type="InterPro" id="IPR000086">
    <property type="entry name" value="NUDIX_hydrolase_dom"/>
</dbReference>
<dbReference type="RefSeq" id="WP_160798234.1">
    <property type="nucleotide sequence ID" value="NZ_WSSB01000019.1"/>
</dbReference>
<dbReference type="GO" id="GO:0004787">
    <property type="term" value="F:thiamine diphosphate phosphatase activity"/>
    <property type="evidence" value="ECO:0007669"/>
    <property type="project" value="InterPro"/>
</dbReference>
<keyword evidence="6" id="KW-0460">Magnesium</keyword>
<evidence type="ECO:0000256" key="2">
    <source>
        <dbReference type="ARBA" id="ARBA00007608"/>
    </source>
</evidence>